<evidence type="ECO:0000256" key="2">
    <source>
        <dbReference type="SAM" id="SignalP"/>
    </source>
</evidence>
<dbReference type="GO" id="GO:0052621">
    <property type="term" value="F:diguanylate cyclase activity"/>
    <property type="evidence" value="ECO:0007669"/>
    <property type="project" value="TreeGrafter"/>
</dbReference>
<keyword evidence="1" id="KW-0472">Membrane</keyword>
<feature type="signal peptide" evidence="2">
    <location>
        <begin position="1"/>
        <end position="22"/>
    </location>
</feature>
<dbReference type="EMBL" id="JALDAW010000013">
    <property type="protein sequence ID" value="MDY5168104.1"/>
    <property type="molecule type" value="Genomic_DNA"/>
</dbReference>
<evidence type="ECO:0000256" key="1">
    <source>
        <dbReference type="SAM" id="Phobius"/>
    </source>
</evidence>
<dbReference type="InterPro" id="IPR043128">
    <property type="entry name" value="Rev_trsase/Diguanyl_cyclase"/>
</dbReference>
<dbReference type="InterPro" id="IPR001638">
    <property type="entry name" value="Solute-binding_3/MltF_N"/>
</dbReference>
<dbReference type="InterPro" id="IPR050469">
    <property type="entry name" value="Diguanylate_Cyclase"/>
</dbReference>
<dbReference type="GO" id="GO:1902201">
    <property type="term" value="P:negative regulation of bacterial-type flagellum-dependent cell motility"/>
    <property type="evidence" value="ECO:0007669"/>
    <property type="project" value="TreeGrafter"/>
</dbReference>
<feature type="transmembrane region" description="Helical" evidence="1">
    <location>
        <begin position="503"/>
        <end position="524"/>
    </location>
</feature>
<dbReference type="Gene3D" id="3.40.190.10">
    <property type="entry name" value="Periplasmic binding protein-like II"/>
    <property type="match status" value="4"/>
</dbReference>
<keyword evidence="2" id="KW-0732">Signal</keyword>
<dbReference type="Gene3D" id="3.30.70.270">
    <property type="match status" value="1"/>
</dbReference>
<dbReference type="CDD" id="cd01949">
    <property type="entry name" value="GGDEF"/>
    <property type="match status" value="1"/>
</dbReference>
<keyword evidence="1" id="KW-0812">Transmembrane</keyword>
<dbReference type="InterPro" id="IPR000160">
    <property type="entry name" value="GGDEF_dom"/>
</dbReference>
<dbReference type="NCBIfam" id="TIGR00254">
    <property type="entry name" value="GGDEF"/>
    <property type="match status" value="1"/>
</dbReference>
<dbReference type="Pfam" id="PF00497">
    <property type="entry name" value="SBP_bac_3"/>
    <property type="match status" value="2"/>
</dbReference>
<dbReference type="CDD" id="cd01007">
    <property type="entry name" value="PBP2_BvgS_HisK_like"/>
    <property type="match status" value="1"/>
</dbReference>
<dbReference type="SMART" id="SM00062">
    <property type="entry name" value="PBPb"/>
    <property type="match status" value="2"/>
</dbReference>
<dbReference type="PROSITE" id="PS50887">
    <property type="entry name" value="GGDEF"/>
    <property type="match status" value="1"/>
</dbReference>
<reference evidence="4" key="1">
    <citation type="submission" date="2022-03" db="EMBL/GenBank/DDBJ databases">
        <title>First case of bacteraemia caused by Dielma fastidiosa in a patient hospitalised with diverticulitis.</title>
        <authorList>
            <person name="Forman-Ankjaer B."/>
            <person name="Hvid-Jensen F."/>
            <person name="Kobel C.M."/>
            <person name="Greve T."/>
        </authorList>
    </citation>
    <scope>NUCLEOTIDE SEQUENCE</scope>
    <source>
        <strain evidence="4">AUH_DF_2021</strain>
    </source>
</reference>
<dbReference type="PANTHER" id="PTHR45138">
    <property type="entry name" value="REGULATORY COMPONENTS OF SENSORY TRANSDUCTION SYSTEM"/>
    <property type="match status" value="1"/>
</dbReference>
<evidence type="ECO:0000313" key="4">
    <source>
        <dbReference type="EMBL" id="MDY5168104.1"/>
    </source>
</evidence>
<dbReference type="GO" id="GO:0005886">
    <property type="term" value="C:plasma membrane"/>
    <property type="evidence" value="ECO:0007669"/>
    <property type="project" value="TreeGrafter"/>
</dbReference>
<organism evidence="4 5">
    <name type="scientific">Dielma fastidiosa</name>
    <dbReference type="NCBI Taxonomy" id="1034346"/>
    <lineage>
        <taxon>Bacteria</taxon>
        <taxon>Bacillati</taxon>
        <taxon>Bacillota</taxon>
        <taxon>Erysipelotrichia</taxon>
        <taxon>Erysipelotrichales</taxon>
        <taxon>Erysipelotrichaceae</taxon>
        <taxon>Dielma</taxon>
    </lineage>
</organism>
<dbReference type="SUPFAM" id="SSF55073">
    <property type="entry name" value="Nucleotide cyclase"/>
    <property type="match status" value="1"/>
</dbReference>
<dbReference type="Proteomes" id="UP001276902">
    <property type="component" value="Unassembled WGS sequence"/>
</dbReference>
<dbReference type="Pfam" id="PF00990">
    <property type="entry name" value="GGDEF"/>
    <property type="match status" value="1"/>
</dbReference>
<name>A0AB35UND5_9FIRM</name>
<protein>
    <submittedName>
        <fullName evidence="4">Transporter substrate-binding domain-containing protein</fullName>
    </submittedName>
</protein>
<proteinExistence type="predicted"/>
<feature type="domain" description="GGDEF" evidence="3">
    <location>
        <begin position="690"/>
        <end position="819"/>
    </location>
</feature>
<dbReference type="SMART" id="SM00267">
    <property type="entry name" value="GGDEF"/>
    <property type="match status" value="1"/>
</dbReference>
<evidence type="ECO:0000259" key="3">
    <source>
        <dbReference type="PROSITE" id="PS50887"/>
    </source>
</evidence>
<dbReference type="GO" id="GO:0043709">
    <property type="term" value="P:cell adhesion involved in single-species biofilm formation"/>
    <property type="evidence" value="ECO:0007669"/>
    <property type="project" value="TreeGrafter"/>
</dbReference>
<accession>A0AB35UND5</accession>
<feature type="chain" id="PRO_5044334447" evidence="2">
    <location>
        <begin position="23"/>
        <end position="819"/>
    </location>
</feature>
<dbReference type="InterPro" id="IPR029787">
    <property type="entry name" value="Nucleotide_cyclase"/>
</dbReference>
<dbReference type="PANTHER" id="PTHR45138:SF9">
    <property type="entry name" value="DIGUANYLATE CYCLASE DGCM-RELATED"/>
    <property type="match status" value="1"/>
</dbReference>
<dbReference type="RefSeq" id="WP_320883514.1">
    <property type="nucleotide sequence ID" value="NZ_BAABZA010000005.1"/>
</dbReference>
<evidence type="ECO:0000313" key="5">
    <source>
        <dbReference type="Proteomes" id="UP001276902"/>
    </source>
</evidence>
<comment type="caution">
    <text evidence="4">The sequence shown here is derived from an EMBL/GenBank/DDBJ whole genome shotgun (WGS) entry which is preliminary data.</text>
</comment>
<sequence length="819" mass="93218">MMKAKRIILAICVLFNTCLGLAASDIHAEEDQVIKVGYPIQEGLTDIDENGNLSGYTYEYIQEMALYNGWQVEFVQAEGSIDESLITLMDMLEKGEIDLMGGMSYSAAMDDIYDYSSRSYGIAYTTLVILNNKTFIVDSTQMQHVRIAVHKNANMRLRELNEFCEMNLIEPEYFYYDSTEAMLNALTSGEAEAMLSTSAEKVDGVRTVAKFAPKPFYFITTSGNSSLIQEINLALQNIEQTNPYFMSEMESKYFSHGHDELILNDDELAFIEQGNVFKAGVLTNQPPFQYEANGELKGIAVDVLKAIAEKTGLNIELIAVSTPGQLDQMMADKEIDISLAMTYDYDLAEELRIQMTNPYLEAQYIMMMNDTTNTDDLRDKTLALTKTVEYSRIETSSTKWYDTIEECVKAVNNGEADYMFGDNYMVQYFINQPQFSNVYLIPQTYDVRRICFGVVRQPNHHLLNIMNKAVMTFPDEEMQTIIFLNTTYENDYNFKDLINKYPLTFIFMISSVSAVIILALVWGLRTKIKMSNKIQLDLKKHLQVYELSSDHFFEYDYASDILMISRKGAGGESVESFTKHGEMSETDERGQFYEQVFFKLLKEGKDTSHDLLCPMENGDLHWYRFIFKTVCDDLGNPAYCIGKISDIDDEKKEKERLEKQAQLDSLTGVYNAAASRTQIIEELNRLAADQHDGLMLIDIDDFKHINDSYGHLNGDKVLCNLAQLLKNNFDAQRCLIGRPGGDEFVVYVRDTNREELGQLCEKLLACVADMVNDDEIHVSVSIGAAIASAGDRFETIYQRADEAMYNSKRNGRNCYEIIG</sequence>
<dbReference type="AlphaFoldDB" id="A0AB35UND5"/>
<gene>
    <name evidence="4" type="ORF">MQE39_08235</name>
</gene>
<keyword evidence="1" id="KW-1133">Transmembrane helix</keyword>
<dbReference type="SUPFAM" id="SSF53850">
    <property type="entry name" value="Periplasmic binding protein-like II"/>
    <property type="match status" value="2"/>
</dbReference>